<evidence type="ECO:0000313" key="3">
    <source>
        <dbReference type="Proteomes" id="UP000276282"/>
    </source>
</evidence>
<reference evidence="2 3" key="1">
    <citation type="submission" date="2018-10" db="EMBL/GenBank/DDBJ databases">
        <title>Genomic Encyclopedia of Archaeal and Bacterial Type Strains, Phase II (KMG-II): from individual species to whole genera.</title>
        <authorList>
            <person name="Goeker M."/>
        </authorList>
    </citation>
    <scope>NUCLEOTIDE SEQUENCE [LARGE SCALE GENOMIC DNA]</scope>
    <source>
        <strain evidence="2 3">DSM 19839</strain>
    </source>
</reference>
<keyword evidence="3" id="KW-1185">Reference proteome</keyword>
<dbReference type="OrthoDB" id="9797178at2"/>
<dbReference type="AlphaFoldDB" id="A0A495PXZ8"/>
<dbReference type="RefSeq" id="WP_121344539.1">
    <property type="nucleotide sequence ID" value="NZ_RBLG01000001.1"/>
</dbReference>
<sequence>MKINIRQESKKDHKIVFNIIECAFRNEENSDHKEQHLVNRLRDSSAFIPELSLVAEANDQILGHILLTKIKIINKEQEFDSLALAPVSVLPEFQNKGIGGKLIEEAHLKAKQLGYRSIIVLGHEKYYPKFGYKLLEQFGISLPFEVPKENALGIELVKNGLDGVNGIVRYPSAFNE</sequence>
<dbReference type="Gene3D" id="3.40.630.30">
    <property type="match status" value="1"/>
</dbReference>
<organism evidence="2 3">
    <name type="scientific">Gillisia mitskevichiae</name>
    <dbReference type="NCBI Taxonomy" id="270921"/>
    <lineage>
        <taxon>Bacteria</taxon>
        <taxon>Pseudomonadati</taxon>
        <taxon>Bacteroidota</taxon>
        <taxon>Flavobacteriia</taxon>
        <taxon>Flavobacteriales</taxon>
        <taxon>Flavobacteriaceae</taxon>
        <taxon>Gillisia</taxon>
    </lineage>
</organism>
<dbReference type="EMBL" id="RBLG01000001">
    <property type="protein sequence ID" value="RKS55778.1"/>
    <property type="molecule type" value="Genomic_DNA"/>
</dbReference>
<accession>A0A495PXZ8</accession>
<protein>
    <submittedName>
        <fullName evidence="2">Putative N-acetyltransferase YhbS</fullName>
    </submittedName>
</protein>
<evidence type="ECO:0000259" key="1">
    <source>
        <dbReference type="PROSITE" id="PS51186"/>
    </source>
</evidence>
<dbReference type="InterPro" id="IPR000182">
    <property type="entry name" value="GNAT_dom"/>
</dbReference>
<dbReference type="SUPFAM" id="SSF55729">
    <property type="entry name" value="Acyl-CoA N-acyltransferases (Nat)"/>
    <property type="match status" value="1"/>
</dbReference>
<gene>
    <name evidence="2" type="ORF">BC962_0748</name>
</gene>
<dbReference type="PROSITE" id="PS51186">
    <property type="entry name" value="GNAT"/>
    <property type="match status" value="1"/>
</dbReference>
<proteinExistence type="predicted"/>
<dbReference type="CDD" id="cd04301">
    <property type="entry name" value="NAT_SF"/>
    <property type="match status" value="1"/>
</dbReference>
<dbReference type="Pfam" id="PF13508">
    <property type="entry name" value="Acetyltransf_7"/>
    <property type="match status" value="1"/>
</dbReference>
<dbReference type="GO" id="GO:0016747">
    <property type="term" value="F:acyltransferase activity, transferring groups other than amino-acyl groups"/>
    <property type="evidence" value="ECO:0007669"/>
    <property type="project" value="InterPro"/>
</dbReference>
<dbReference type="Proteomes" id="UP000276282">
    <property type="component" value="Unassembled WGS sequence"/>
</dbReference>
<comment type="caution">
    <text evidence="2">The sequence shown here is derived from an EMBL/GenBank/DDBJ whole genome shotgun (WGS) entry which is preliminary data.</text>
</comment>
<evidence type="ECO:0000313" key="2">
    <source>
        <dbReference type="EMBL" id="RKS55778.1"/>
    </source>
</evidence>
<dbReference type="InterPro" id="IPR016181">
    <property type="entry name" value="Acyl_CoA_acyltransferase"/>
</dbReference>
<feature type="domain" description="N-acetyltransferase" evidence="1">
    <location>
        <begin position="3"/>
        <end position="153"/>
    </location>
</feature>
<name>A0A495PXZ8_9FLAO</name>
<keyword evidence="2" id="KW-0808">Transferase</keyword>